<sequence length="157" mass="17108">MDEGQLATHTYGAEVHSDTSTRQVYVDGSCQGPTSSRRVAGAGIRRGMNSPMNRSFRVPGEQTNNRAELFAVLGVLATTNKAVPLAIYTDSQYAINMIVSWGPVIAQTGWDCANGDVLRAIQFQLRSRRGHITFHYVRGHSGNRENEEADKLAKAGA</sequence>
<evidence type="ECO:0000313" key="9">
    <source>
        <dbReference type="EMBL" id="KAJ7638478.1"/>
    </source>
</evidence>
<comment type="catalytic activity">
    <reaction evidence="1">
        <text>Endonucleolytic cleavage to 5'-phosphomonoester.</text>
        <dbReference type="EC" id="3.1.26.4"/>
    </reaction>
</comment>
<dbReference type="InterPro" id="IPR050092">
    <property type="entry name" value="RNase_H"/>
</dbReference>
<dbReference type="GO" id="GO:0003676">
    <property type="term" value="F:nucleic acid binding"/>
    <property type="evidence" value="ECO:0007669"/>
    <property type="project" value="InterPro"/>
</dbReference>
<comment type="similarity">
    <text evidence="2">Belongs to the RNase H family.</text>
</comment>
<protein>
    <recommendedName>
        <fullName evidence="3">ribonuclease H</fullName>
        <ecNumber evidence="3">3.1.26.4</ecNumber>
    </recommendedName>
</protein>
<accession>A0AAD7FTJ9</accession>
<evidence type="ECO:0000256" key="7">
    <source>
        <dbReference type="ARBA" id="ARBA00022801"/>
    </source>
</evidence>
<dbReference type="EMBL" id="JARKIF010000005">
    <property type="protein sequence ID" value="KAJ7638478.1"/>
    <property type="molecule type" value="Genomic_DNA"/>
</dbReference>
<dbReference type="Gene3D" id="3.30.420.10">
    <property type="entry name" value="Ribonuclease H-like superfamily/Ribonuclease H"/>
    <property type="match status" value="1"/>
</dbReference>
<keyword evidence="10" id="KW-1185">Reference proteome</keyword>
<keyword evidence="6" id="KW-0255">Endonuclease</keyword>
<feature type="domain" description="RNase H type-1" evidence="8">
    <location>
        <begin position="18"/>
        <end position="157"/>
    </location>
</feature>
<evidence type="ECO:0000259" key="8">
    <source>
        <dbReference type="PROSITE" id="PS50879"/>
    </source>
</evidence>
<dbReference type="GO" id="GO:0043137">
    <property type="term" value="P:DNA replication, removal of RNA primer"/>
    <property type="evidence" value="ECO:0007669"/>
    <property type="project" value="TreeGrafter"/>
</dbReference>
<feature type="non-terminal residue" evidence="9">
    <location>
        <position position="157"/>
    </location>
</feature>
<dbReference type="InterPro" id="IPR002156">
    <property type="entry name" value="RNaseH_domain"/>
</dbReference>
<keyword evidence="5" id="KW-0479">Metal-binding</keyword>
<evidence type="ECO:0000313" key="10">
    <source>
        <dbReference type="Proteomes" id="UP001221142"/>
    </source>
</evidence>
<dbReference type="PROSITE" id="PS50879">
    <property type="entry name" value="RNASE_H_1"/>
    <property type="match status" value="1"/>
</dbReference>
<proteinExistence type="inferred from homology"/>
<dbReference type="PANTHER" id="PTHR10642:SF26">
    <property type="entry name" value="RIBONUCLEASE H1"/>
    <property type="match status" value="1"/>
</dbReference>
<evidence type="ECO:0000256" key="3">
    <source>
        <dbReference type="ARBA" id="ARBA00012180"/>
    </source>
</evidence>
<comment type="caution">
    <text evidence="9">The sequence shown here is derived from an EMBL/GenBank/DDBJ whole genome shotgun (WGS) entry which is preliminary data.</text>
</comment>
<organism evidence="9 10">
    <name type="scientific">Roridomyces roridus</name>
    <dbReference type="NCBI Taxonomy" id="1738132"/>
    <lineage>
        <taxon>Eukaryota</taxon>
        <taxon>Fungi</taxon>
        <taxon>Dikarya</taxon>
        <taxon>Basidiomycota</taxon>
        <taxon>Agaricomycotina</taxon>
        <taxon>Agaricomycetes</taxon>
        <taxon>Agaricomycetidae</taxon>
        <taxon>Agaricales</taxon>
        <taxon>Marasmiineae</taxon>
        <taxon>Mycenaceae</taxon>
        <taxon>Roridomyces</taxon>
    </lineage>
</organism>
<dbReference type="InterPro" id="IPR036397">
    <property type="entry name" value="RNaseH_sf"/>
</dbReference>
<dbReference type="AlphaFoldDB" id="A0AAD7FTJ9"/>
<dbReference type="EC" id="3.1.26.4" evidence="3"/>
<gene>
    <name evidence="9" type="ORF">FB45DRAFT_740182</name>
</gene>
<evidence type="ECO:0000256" key="5">
    <source>
        <dbReference type="ARBA" id="ARBA00022723"/>
    </source>
</evidence>
<dbReference type="GO" id="GO:0046872">
    <property type="term" value="F:metal ion binding"/>
    <property type="evidence" value="ECO:0007669"/>
    <property type="project" value="UniProtKB-KW"/>
</dbReference>
<keyword evidence="4" id="KW-0540">Nuclease</keyword>
<dbReference type="PANTHER" id="PTHR10642">
    <property type="entry name" value="RIBONUCLEASE H1"/>
    <property type="match status" value="1"/>
</dbReference>
<reference evidence="9" key="1">
    <citation type="submission" date="2023-03" db="EMBL/GenBank/DDBJ databases">
        <title>Massive genome expansion in bonnet fungi (Mycena s.s.) driven by repeated elements and novel gene families across ecological guilds.</title>
        <authorList>
            <consortium name="Lawrence Berkeley National Laboratory"/>
            <person name="Harder C.B."/>
            <person name="Miyauchi S."/>
            <person name="Viragh M."/>
            <person name="Kuo A."/>
            <person name="Thoen E."/>
            <person name="Andreopoulos B."/>
            <person name="Lu D."/>
            <person name="Skrede I."/>
            <person name="Drula E."/>
            <person name="Henrissat B."/>
            <person name="Morin E."/>
            <person name="Kohler A."/>
            <person name="Barry K."/>
            <person name="LaButti K."/>
            <person name="Morin E."/>
            <person name="Salamov A."/>
            <person name="Lipzen A."/>
            <person name="Mereny Z."/>
            <person name="Hegedus B."/>
            <person name="Baldrian P."/>
            <person name="Stursova M."/>
            <person name="Weitz H."/>
            <person name="Taylor A."/>
            <person name="Grigoriev I.V."/>
            <person name="Nagy L.G."/>
            <person name="Martin F."/>
            <person name="Kauserud H."/>
        </authorList>
    </citation>
    <scope>NUCLEOTIDE SEQUENCE</scope>
    <source>
        <strain evidence="9">9284</strain>
    </source>
</reference>
<dbReference type="Pfam" id="PF00075">
    <property type="entry name" value="RNase_H"/>
    <property type="match status" value="1"/>
</dbReference>
<evidence type="ECO:0000256" key="2">
    <source>
        <dbReference type="ARBA" id="ARBA00005300"/>
    </source>
</evidence>
<dbReference type="GO" id="GO:0004523">
    <property type="term" value="F:RNA-DNA hybrid ribonuclease activity"/>
    <property type="evidence" value="ECO:0007669"/>
    <property type="project" value="UniProtKB-EC"/>
</dbReference>
<dbReference type="InterPro" id="IPR012337">
    <property type="entry name" value="RNaseH-like_sf"/>
</dbReference>
<dbReference type="CDD" id="cd09280">
    <property type="entry name" value="RNase_HI_eukaryote_like"/>
    <property type="match status" value="1"/>
</dbReference>
<dbReference type="SUPFAM" id="SSF53098">
    <property type="entry name" value="Ribonuclease H-like"/>
    <property type="match status" value="1"/>
</dbReference>
<evidence type="ECO:0000256" key="4">
    <source>
        <dbReference type="ARBA" id="ARBA00022722"/>
    </source>
</evidence>
<evidence type="ECO:0000256" key="6">
    <source>
        <dbReference type="ARBA" id="ARBA00022759"/>
    </source>
</evidence>
<name>A0AAD7FTJ9_9AGAR</name>
<dbReference type="Proteomes" id="UP001221142">
    <property type="component" value="Unassembled WGS sequence"/>
</dbReference>
<evidence type="ECO:0000256" key="1">
    <source>
        <dbReference type="ARBA" id="ARBA00000077"/>
    </source>
</evidence>
<keyword evidence="7" id="KW-0378">Hydrolase</keyword>